<comment type="caution">
    <text evidence="2">The sequence shown here is derived from an EMBL/GenBank/DDBJ whole genome shotgun (WGS) entry which is preliminary data.</text>
</comment>
<sequence>MRKAEGTHSAAHVPDPDPGRHRRQGHRPRNRARVAQGRDGEVLRRRRHTQAQTSGQAEGRQKAHAPVRQGGNSAGSLYRRSEDERRISGEVPRLLLKGRLAASLFLSKTPFSGVQLRAFCNLVDDFLIGSKRHSDNLCGFRRKFREDLTVRRVVSGGEHFLDIKRCRDITLKRTLMDFAQRLLIRGHHDNRLDRQRIVDVPRPVAVWFPDDLSGLGYDPGHEKCGDVQFLPNGKVVTKDDGDLGIKHANSIWLWLRTRSNPTASACHRS</sequence>
<feature type="compositionally biased region" description="Basic residues" evidence="1">
    <location>
        <begin position="20"/>
        <end position="32"/>
    </location>
</feature>
<accession>A0A9W5B0V5</accession>
<evidence type="ECO:0000313" key="3">
    <source>
        <dbReference type="Proteomes" id="UP000191933"/>
    </source>
</evidence>
<evidence type="ECO:0000256" key="1">
    <source>
        <dbReference type="SAM" id="MobiDB-lite"/>
    </source>
</evidence>
<evidence type="ECO:0000313" key="2">
    <source>
        <dbReference type="EMBL" id="CUW91596.1"/>
    </source>
</evidence>
<dbReference type="AlphaFoldDB" id="A0A9W5B0V5"/>
<name>A0A9W5B0V5_9HYPH</name>
<protein>
    <submittedName>
        <fullName evidence="2">Uncharacterized protein</fullName>
    </submittedName>
</protein>
<feature type="region of interest" description="Disordered" evidence="1">
    <location>
        <begin position="1"/>
        <end position="83"/>
    </location>
</feature>
<reference evidence="2 3" key="1">
    <citation type="submission" date="2016-01" db="EMBL/GenBank/DDBJ databases">
        <authorList>
            <person name="Regsiter A."/>
            <person name="william w."/>
        </authorList>
    </citation>
    <scope>NUCLEOTIDE SEQUENCE [LARGE SCALE GENOMIC DNA]</scope>
    <source>
        <strain evidence="2 3">CFBP 5494</strain>
    </source>
</reference>
<dbReference type="EMBL" id="FBVY01000014">
    <property type="protein sequence ID" value="CUW91596.1"/>
    <property type="molecule type" value="Genomic_DNA"/>
</dbReference>
<keyword evidence="3" id="KW-1185">Reference proteome</keyword>
<dbReference type="Proteomes" id="UP000191933">
    <property type="component" value="Unassembled WGS sequence"/>
</dbReference>
<organism evidence="2 3">
    <name type="scientific">Agrobacterium genomosp. 2 str. CFBP 5494</name>
    <dbReference type="NCBI Taxonomy" id="1183436"/>
    <lineage>
        <taxon>Bacteria</taxon>
        <taxon>Pseudomonadati</taxon>
        <taxon>Pseudomonadota</taxon>
        <taxon>Alphaproteobacteria</taxon>
        <taxon>Hyphomicrobiales</taxon>
        <taxon>Rhizobiaceae</taxon>
        <taxon>Rhizobium/Agrobacterium group</taxon>
        <taxon>Agrobacterium</taxon>
        <taxon>Agrobacterium tumefaciens complex</taxon>
    </lineage>
</organism>
<gene>
    <name evidence="2" type="ORF">AGR2A_Cc30035</name>
</gene>
<proteinExistence type="predicted"/>